<protein>
    <submittedName>
        <fullName evidence="4">GNAT family N-acetyltransferase</fullName>
    </submittedName>
</protein>
<evidence type="ECO:0000256" key="1">
    <source>
        <dbReference type="ARBA" id="ARBA00022679"/>
    </source>
</evidence>
<feature type="domain" description="N-acetyltransferase" evidence="3">
    <location>
        <begin position="5"/>
        <end position="163"/>
    </location>
</feature>
<comment type="caution">
    <text evidence="4">The sequence shown here is derived from an EMBL/GenBank/DDBJ whole genome shotgun (WGS) entry which is preliminary data.</text>
</comment>
<dbReference type="InterPro" id="IPR016181">
    <property type="entry name" value="Acyl_CoA_acyltransferase"/>
</dbReference>
<dbReference type="RefSeq" id="WP_151459651.1">
    <property type="nucleotide sequence ID" value="NZ_WAAO01000002.1"/>
</dbReference>
<dbReference type="Proteomes" id="UP000478836">
    <property type="component" value="Unassembled WGS sequence"/>
</dbReference>
<gene>
    <name evidence="4" type="ORF">F6A08_13225</name>
</gene>
<dbReference type="Pfam" id="PF00583">
    <property type="entry name" value="Acetyltransf_1"/>
    <property type="match status" value="1"/>
</dbReference>
<dbReference type="SUPFAM" id="SSF55729">
    <property type="entry name" value="Acyl-CoA N-acyltransferases (Nat)"/>
    <property type="match status" value="1"/>
</dbReference>
<evidence type="ECO:0000256" key="2">
    <source>
        <dbReference type="ARBA" id="ARBA00023315"/>
    </source>
</evidence>
<dbReference type="PANTHER" id="PTHR43877">
    <property type="entry name" value="AMINOALKYLPHOSPHONATE N-ACETYLTRANSFERASE-RELATED-RELATED"/>
    <property type="match status" value="1"/>
</dbReference>
<organism evidence="4 5">
    <name type="scientific">Microbacterium algeriense</name>
    <dbReference type="NCBI Taxonomy" id="2615184"/>
    <lineage>
        <taxon>Bacteria</taxon>
        <taxon>Bacillati</taxon>
        <taxon>Actinomycetota</taxon>
        <taxon>Actinomycetes</taxon>
        <taxon>Micrococcales</taxon>
        <taxon>Microbacteriaceae</taxon>
        <taxon>Microbacterium</taxon>
    </lineage>
</organism>
<evidence type="ECO:0000313" key="4">
    <source>
        <dbReference type="EMBL" id="KAB1865008.1"/>
    </source>
</evidence>
<dbReference type="CDD" id="cd04301">
    <property type="entry name" value="NAT_SF"/>
    <property type="match status" value="1"/>
</dbReference>
<reference evidence="5" key="1">
    <citation type="submission" date="2019-09" db="EMBL/GenBank/DDBJ databases">
        <title>Whole genome sequencing of Microbacterium maritypicum.</title>
        <authorList>
            <person name="Lenchi N."/>
        </authorList>
    </citation>
    <scope>NUCLEOTIDE SEQUENCE [LARGE SCALE GENOMIC DNA]</scope>
    <source>
        <strain evidence="5">G1</strain>
    </source>
</reference>
<name>A0ABQ6V6L3_9MICO</name>
<keyword evidence="5" id="KW-1185">Reference proteome</keyword>
<keyword evidence="1" id="KW-0808">Transferase</keyword>
<dbReference type="InterPro" id="IPR000182">
    <property type="entry name" value="GNAT_dom"/>
</dbReference>
<dbReference type="GeneID" id="77477425"/>
<keyword evidence="2" id="KW-0012">Acyltransferase</keyword>
<proteinExistence type="predicted"/>
<dbReference type="PROSITE" id="PS51186">
    <property type="entry name" value="GNAT"/>
    <property type="match status" value="1"/>
</dbReference>
<evidence type="ECO:0000313" key="5">
    <source>
        <dbReference type="Proteomes" id="UP000478836"/>
    </source>
</evidence>
<dbReference type="Gene3D" id="3.40.630.30">
    <property type="match status" value="1"/>
</dbReference>
<dbReference type="InterPro" id="IPR050832">
    <property type="entry name" value="Bact_Acetyltransf"/>
</dbReference>
<dbReference type="EMBL" id="WAAO01000002">
    <property type="protein sequence ID" value="KAB1865008.1"/>
    <property type="molecule type" value="Genomic_DNA"/>
</dbReference>
<accession>A0ABQ6V6L3</accession>
<evidence type="ECO:0000259" key="3">
    <source>
        <dbReference type="PROSITE" id="PS51186"/>
    </source>
</evidence>
<sequence length="173" mass="18666">MTTPVEVRQARPTDAATLVEIEAAADALLIDRFGATDWPPPASAAERSALPGFILVAEQPDHAAGSPAVIGFVHVLEIDGHAHLEQLSVLPESGRRGIGRRLVAEALRTARTRGHTQITLRTYRDVPWNAPFYASCGFVETSPDSPFLADLVRVETELGLSRHGARVQMTALL</sequence>